<keyword evidence="2" id="KW-1185">Reference proteome</keyword>
<reference evidence="1 2" key="1">
    <citation type="journal article" date="2020" name="ISME J.">
        <title>Uncovering the hidden diversity of litter-decomposition mechanisms in mushroom-forming fungi.</title>
        <authorList>
            <person name="Floudas D."/>
            <person name="Bentzer J."/>
            <person name="Ahren D."/>
            <person name="Johansson T."/>
            <person name="Persson P."/>
            <person name="Tunlid A."/>
        </authorList>
    </citation>
    <scope>NUCLEOTIDE SEQUENCE [LARGE SCALE GENOMIC DNA]</scope>
    <source>
        <strain evidence="1 2">CBS 291.85</strain>
    </source>
</reference>
<dbReference type="OrthoDB" id="3248197at2759"/>
<dbReference type="Proteomes" id="UP000559256">
    <property type="component" value="Unassembled WGS sequence"/>
</dbReference>
<dbReference type="EMBL" id="JAACJM010000105">
    <property type="protein sequence ID" value="KAF5346108.1"/>
    <property type="molecule type" value="Genomic_DNA"/>
</dbReference>
<dbReference type="AlphaFoldDB" id="A0A8H5FRK3"/>
<comment type="caution">
    <text evidence="1">The sequence shown here is derived from an EMBL/GenBank/DDBJ whole genome shotgun (WGS) entry which is preliminary data.</text>
</comment>
<protein>
    <recommendedName>
        <fullName evidence="3">F-box domain-containing protein</fullName>
    </recommendedName>
</protein>
<organism evidence="1 2">
    <name type="scientific">Tetrapyrgos nigripes</name>
    <dbReference type="NCBI Taxonomy" id="182062"/>
    <lineage>
        <taxon>Eukaryota</taxon>
        <taxon>Fungi</taxon>
        <taxon>Dikarya</taxon>
        <taxon>Basidiomycota</taxon>
        <taxon>Agaricomycotina</taxon>
        <taxon>Agaricomycetes</taxon>
        <taxon>Agaricomycetidae</taxon>
        <taxon>Agaricales</taxon>
        <taxon>Marasmiineae</taxon>
        <taxon>Marasmiaceae</taxon>
        <taxon>Tetrapyrgos</taxon>
    </lineage>
</organism>
<evidence type="ECO:0008006" key="3">
    <source>
        <dbReference type="Google" id="ProtNLM"/>
    </source>
</evidence>
<dbReference type="Gene3D" id="1.20.1280.50">
    <property type="match status" value="1"/>
</dbReference>
<proteinExistence type="predicted"/>
<accession>A0A8H5FRK3</accession>
<name>A0A8H5FRK3_9AGAR</name>
<gene>
    <name evidence="1" type="ORF">D9758_009978</name>
</gene>
<evidence type="ECO:0000313" key="1">
    <source>
        <dbReference type="EMBL" id="KAF5346108.1"/>
    </source>
</evidence>
<evidence type="ECO:0000313" key="2">
    <source>
        <dbReference type="Proteomes" id="UP000559256"/>
    </source>
</evidence>
<sequence>MDFLPISPLSQFLHTNYSATEQDISTITNVLCKPLETLAQLNIELERIDRERHAIKNFIDAHNALLAPVRKVPDDTLSEIFIRCLPEDYNATRSLSEAPLLLGQVCRRWRRVSLSTPDLWTSLHIVIPTNADMNLLCSIIESRRKGVEAWLGRSGVLPLSLSIYSQHCSGYGRNVNVLGCIRRFMESITQFSSRWKKVELRLSDECFGIFRESMGSAWDGESLPLLDVVKLDLVDRLQVGMSEHLKRAELEFISKFGDAVKLTSMSLINTAYCTHDLRLPLSSLSKLDINPAGQLHLTNDEALQLLSQCTNVQYCRLPKVLMITRSTSTVVLPRLQNFHTRIKASSNYPPEPATSSDPNQIRYHTILDCITAPALQTLTVEFESYSTSRLLTQVPFISLLGPGHQIRQLDINMNLSTKGMLECLALSPELTDLRMRFGVNALDTCTNIVTELIPSVNADINPLCPSLRRLFIWKNRADNVVNDELLLKLARLRTNPEVVAKGIAFLEVLHARLDRHKQIADLDEQVDELRRRNIDLVLTHLEDGKDNSWLGQVQRERPSATTGDVFWAH</sequence>